<feature type="transmembrane region" description="Helical" evidence="2">
    <location>
        <begin position="229"/>
        <end position="248"/>
    </location>
</feature>
<dbReference type="Proteomes" id="UP000825933">
    <property type="component" value="Unassembled WGS sequence"/>
</dbReference>
<keyword evidence="1" id="KW-0808">Transferase</keyword>
<feature type="transmembrane region" description="Helical" evidence="2">
    <location>
        <begin position="107"/>
        <end position="127"/>
    </location>
</feature>
<comment type="caution">
    <text evidence="3">The sequence shown here is derived from an EMBL/GenBank/DDBJ whole genome shotgun (WGS) entry which is preliminary data.</text>
</comment>
<organism evidence="3 4">
    <name type="scientific">Methanobacterium spitsbergense</name>
    <dbReference type="NCBI Taxonomy" id="2874285"/>
    <lineage>
        <taxon>Archaea</taxon>
        <taxon>Methanobacteriati</taxon>
        <taxon>Methanobacteriota</taxon>
        <taxon>Methanomada group</taxon>
        <taxon>Methanobacteria</taxon>
        <taxon>Methanobacteriales</taxon>
        <taxon>Methanobacteriaceae</taxon>
        <taxon>Methanobacterium</taxon>
    </lineage>
</organism>
<feature type="transmembrane region" description="Helical" evidence="2">
    <location>
        <begin position="291"/>
        <end position="314"/>
    </location>
</feature>
<dbReference type="GO" id="GO:0004659">
    <property type="term" value="F:prenyltransferase activity"/>
    <property type="evidence" value="ECO:0007669"/>
    <property type="project" value="InterPro"/>
</dbReference>
<reference evidence="4" key="1">
    <citation type="journal article" date="2022" name="Microbiol. Resour. Announc.">
        <title>Draft Genome Sequence of a Methanogenic Archaeon from West Spitsbergen Permafrost.</title>
        <authorList>
            <person name="Trubitsyn V."/>
            <person name="Rivkina E."/>
            <person name="Shcherbakova V."/>
        </authorList>
    </citation>
    <scope>NUCLEOTIDE SEQUENCE [LARGE SCALE GENOMIC DNA]</scope>
    <source>
        <strain evidence="4">VT</strain>
    </source>
</reference>
<evidence type="ECO:0000313" key="4">
    <source>
        <dbReference type="Proteomes" id="UP000825933"/>
    </source>
</evidence>
<accession>A0A8T5UKY0</accession>
<keyword evidence="2" id="KW-1133">Transmembrane helix</keyword>
<gene>
    <name evidence="3" type="ORF">K8N75_00520</name>
</gene>
<sequence length="317" mass="35251">MSETITIKPNNNVNNLLKFIKLGKPQFAVGLFFYFSLGALLGVLFNAEFVLSKFILGFAIIFLSTWAVHYHNDYYDFVSDHFGTPTAISGGSGVLVEHPEWRNKSKIMGITLIGLAIGISVLFTFLFSYPITFILFVIVANLIAWFYAAPPFQLSYRGLGEFGNTAIGLLFPGLGYFALIGTLNLPFFVFAIPMLFLQLLFTLSVEIPDMEGDILGGKMTWIASKGREFGFKIIAISGLLATISFLILPFTNLFPTIIDFRIIALISLIPLSLGIIELIKKPLDKLSATKYCIYNLASIFAAVILINLYFIYLIKII</sequence>
<keyword evidence="2" id="KW-0812">Transmembrane</keyword>
<dbReference type="GO" id="GO:0009234">
    <property type="term" value="P:menaquinone biosynthetic process"/>
    <property type="evidence" value="ECO:0007669"/>
    <property type="project" value="TreeGrafter"/>
</dbReference>
<dbReference type="EMBL" id="JAIOUQ010000001">
    <property type="protein sequence ID" value="MBZ2164538.1"/>
    <property type="molecule type" value="Genomic_DNA"/>
</dbReference>
<dbReference type="RefSeq" id="WP_223790216.1">
    <property type="nucleotide sequence ID" value="NZ_JAIOUQ010000001.1"/>
</dbReference>
<feature type="transmembrane region" description="Helical" evidence="2">
    <location>
        <begin position="162"/>
        <end position="181"/>
    </location>
</feature>
<dbReference type="InterPro" id="IPR026046">
    <property type="entry name" value="UBIAD1"/>
</dbReference>
<proteinExistence type="predicted"/>
<keyword evidence="4" id="KW-1185">Reference proteome</keyword>
<dbReference type="CDD" id="cd13962">
    <property type="entry name" value="PT_UbiA_UBIAD1"/>
    <property type="match status" value="1"/>
</dbReference>
<dbReference type="AlphaFoldDB" id="A0A8T5UKY0"/>
<evidence type="ECO:0000256" key="1">
    <source>
        <dbReference type="ARBA" id="ARBA00022679"/>
    </source>
</evidence>
<dbReference type="PANTHER" id="PTHR13929">
    <property type="entry name" value="1,4-DIHYDROXY-2-NAPHTHOATE OCTAPRENYLTRANSFERASE"/>
    <property type="match status" value="1"/>
</dbReference>
<feature type="transmembrane region" description="Helical" evidence="2">
    <location>
        <begin position="260"/>
        <end position="279"/>
    </location>
</feature>
<name>A0A8T5UKY0_9EURY</name>
<feature type="transmembrane region" description="Helical" evidence="2">
    <location>
        <begin position="133"/>
        <end position="150"/>
    </location>
</feature>
<feature type="transmembrane region" description="Helical" evidence="2">
    <location>
        <begin position="51"/>
        <end position="68"/>
    </location>
</feature>
<evidence type="ECO:0000313" key="3">
    <source>
        <dbReference type="EMBL" id="MBZ2164538.1"/>
    </source>
</evidence>
<protein>
    <submittedName>
        <fullName evidence="3">Prenyltransferase</fullName>
    </submittedName>
</protein>
<feature type="transmembrane region" description="Helical" evidence="2">
    <location>
        <begin position="27"/>
        <end position="45"/>
    </location>
</feature>
<evidence type="ECO:0000256" key="2">
    <source>
        <dbReference type="SAM" id="Phobius"/>
    </source>
</evidence>
<dbReference type="PANTHER" id="PTHR13929:SF0">
    <property type="entry name" value="UBIA PRENYLTRANSFERASE DOMAIN-CONTAINING PROTEIN 1"/>
    <property type="match status" value="1"/>
</dbReference>
<dbReference type="GO" id="GO:0042371">
    <property type="term" value="P:vitamin K biosynthetic process"/>
    <property type="evidence" value="ECO:0007669"/>
    <property type="project" value="TreeGrafter"/>
</dbReference>
<keyword evidence="2" id="KW-0472">Membrane</keyword>